<sequence>MNLNEEYRPKTFDEVVGQDSIIDALRHDVKDPKPAYLFCGGSGEGKTSIQRIFARELNAEIYEIDSGMCSAEDVEKILADSKVRPLTKDRKVIVWEECHLLSQIAISKLLLHIEKVPSYLVFILCTTEIDKVPRTIFNRCKVYEFKPIDSGAIQNRLRFICDRGGFKYDEKALGVVSKMARGSMRQAVAYLEQCSYRDITLANIKETLMADTYDNYFNMLFHVLDKDIVHVVSDIQSIVNAQTYIEQFFSFILDVNIYVLTKDFEMIDIPEAYKEELDGLTDADVTIIKKIRDMMVDLQYYGRNNPIVDKLLLAELTKIIG</sequence>
<reference evidence="1" key="1">
    <citation type="journal article" date="2021" name="Proc. Natl. Acad. Sci. U.S.A.">
        <title>A Catalog of Tens of Thousands of Viruses from Human Metagenomes Reveals Hidden Associations with Chronic Diseases.</title>
        <authorList>
            <person name="Tisza M.J."/>
            <person name="Buck C.B."/>
        </authorList>
    </citation>
    <scope>NUCLEOTIDE SEQUENCE</scope>
    <source>
        <strain evidence="1">CtqfO1</strain>
    </source>
</reference>
<dbReference type="PANTHER" id="PTHR11669">
    <property type="entry name" value="REPLICATION FACTOR C / DNA POLYMERASE III GAMMA-TAU SUBUNIT"/>
    <property type="match status" value="1"/>
</dbReference>
<organism evidence="1">
    <name type="scientific">Myoviridae sp. ctqfO1</name>
    <dbReference type="NCBI Taxonomy" id="2827710"/>
    <lineage>
        <taxon>Viruses</taxon>
        <taxon>Duplodnaviria</taxon>
        <taxon>Heunggongvirae</taxon>
        <taxon>Uroviricota</taxon>
        <taxon>Caudoviricetes</taxon>
    </lineage>
</organism>
<dbReference type="InterPro" id="IPR027417">
    <property type="entry name" value="P-loop_NTPase"/>
</dbReference>
<dbReference type="SUPFAM" id="SSF52540">
    <property type="entry name" value="P-loop containing nucleoside triphosphate hydrolases"/>
    <property type="match status" value="1"/>
</dbReference>
<name>A0A8S5T323_9CAUD</name>
<dbReference type="PANTHER" id="PTHR11669:SF0">
    <property type="entry name" value="PROTEIN STICHEL-LIKE 2"/>
    <property type="match status" value="1"/>
</dbReference>
<evidence type="ECO:0000313" key="1">
    <source>
        <dbReference type="EMBL" id="DAF57411.1"/>
    </source>
</evidence>
<protein>
    <submittedName>
        <fullName evidence="1">Activator clamp loader</fullName>
    </submittedName>
</protein>
<dbReference type="EMBL" id="BK032734">
    <property type="protein sequence ID" value="DAF57411.1"/>
    <property type="molecule type" value="Genomic_DNA"/>
</dbReference>
<dbReference type="Gene3D" id="3.40.50.300">
    <property type="entry name" value="P-loop containing nucleotide triphosphate hydrolases"/>
    <property type="match status" value="1"/>
</dbReference>
<dbReference type="Gene3D" id="1.10.8.60">
    <property type="match status" value="1"/>
</dbReference>
<dbReference type="InterPro" id="IPR050238">
    <property type="entry name" value="DNA_Rep/Repair_Clamp_Loader"/>
</dbReference>
<dbReference type="GO" id="GO:0006261">
    <property type="term" value="P:DNA-templated DNA replication"/>
    <property type="evidence" value="ECO:0007669"/>
    <property type="project" value="TreeGrafter"/>
</dbReference>
<proteinExistence type="predicted"/>
<accession>A0A8S5T323</accession>
<dbReference type="Pfam" id="PF13177">
    <property type="entry name" value="DNA_pol3_delta2"/>
    <property type="match status" value="1"/>
</dbReference>